<accession>A0AAV9UZY1</accession>
<keyword evidence="1" id="KW-1133">Transmembrane helix</keyword>
<name>A0AAV9UZY1_9PEZI</name>
<dbReference type="Proteomes" id="UP001375240">
    <property type="component" value="Unassembled WGS sequence"/>
</dbReference>
<organism evidence="2 3">
    <name type="scientific">Orbilia brochopaga</name>
    <dbReference type="NCBI Taxonomy" id="3140254"/>
    <lineage>
        <taxon>Eukaryota</taxon>
        <taxon>Fungi</taxon>
        <taxon>Dikarya</taxon>
        <taxon>Ascomycota</taxon>
        <taxon>Pezizomycotina</taxon>
        <taxon>Orbiliomycetes</taxon>
        <taxon>Orbiliales</taxon>
        <taxon>Orbiliaceae</taxon>
        <taxon>Orbilia</taxon>
    </lineage>
</organism>
<keyword evidence="1" id="KW-0812">Transmembrane</keyword>
<evidence type="ECO:0000256" key="1">
    <source>
        <dbReference type="SAM" id="Phobius"/>
    </source>
</evidence>
<keyword evidence="1" id="KW-0472">Membrane</keyword>
<comment type="caution">
    <text evidence="2">The sequence shown here is derived from an EMBL/GenBank/DDBJ whole genome shotgun (WGS) entry which is preliminary data.</text>
</comment>
<reference evidence="2 3" key="1">
    <citation type="submission" date="2019-10" db="EMBL/GenBank/DDBJ databases">
        <authorList>
            <person name="Palmer J.M."/>
        </authorList>
    </citation>
    <scope>NUCLEOTIDE SEQUENCE [LARGE SCALE GENOMIC DNA]</scope>
    <source>
        <strain evidence="2 3">TWF696</strain>
    </source>
</reference>
<gene>
    <name evidence="2" type="ORF">TWF696_004876</name>
</gene>
<protein>
    <submittedName>
        <fullName evidence="2">Uncharacterized protein</fullName>
    </submittedName>
</protein>
<evidence type="ECO:0000313" key="2">
    <source>
        <dbReference type="EMBL" id="KAK6352875.1"/>
    </source>
</evidence>
<evidence type="ECO:0000313" key="3">
    <source>
        <dbReference type="Proteomes" id="UP001375240"/>
    </source>
</evidence>
<dbReference type="AlphaFoldDB" id="A0AAV9UZY1"/>
<dbReference type="EMBL" id="JAVHNQ010000003">
    <property type="protein sequence ID" value="KAK6352875.1"/>
    <property type="molecule type" value="Genomic_DNA"/>
</dbReference>
<feature type="transmembrane region" description="Helical" evidence="1">
    <location>
        <begin position="169"/>
        <end position="186"/>
    </location>
</feature>
<keyword evidence="3" id="KW-1185">Reference proteome</keyword>
<sequence length="453" mass="53222">MTSDVSNLQPPGIERLPVESKIELLEHIIDTPGTLIPLLQSSRLYAETFKNHYLKLYLPQYRLDLDACRRESLFAASFAYKLTLRDNDPAAIRSICEQYVRFDDTAPGSAYHDTDGQRIEVSRETLVQNHAAIHRLYTLIVKEKLHSRFGYSVREEATALEMSRIIKALYRYWVFLIVYGMGSYILERRFFSIRQQCEQLWMVNSVLGTWSFWDFMAVRTVNDFLWEKLLPVAHHNRKEHCFLENTNIDNLKSLCEYAPRQFGMVVTAHFPNKMALWLTSHPASRDLKDQLEDLYTDCWKPQCNKSLARYFVDYLNGDVWTPGGSSFEEHFPDTPPLRVCKSGHTPFLSEEAAGLGSWVRPFHWREKEVVDFSACLWDDWRLEELGYVMPAFRASDVEADVEVNEAEIPLAEYHEPIVEFTRGHWPRTYTSGKQYQPKRKNRRHIQRHYYRVD</sequence>
<proteinExistence type="predicted"/>